<dbReference type="OrthoDB" id="9791837at2"/>
<gene>
    <name evidence="1" type="ORF">GTQ45_02680</name>
</gene>
<dbReference type="SUPFAM" id="SSF53335">
    <property type="entry name" value="S-adenosyl-L-methionine-dependent methyltransferases"/>
    <property type="match status" value="1"/>
</dbReference>
<keyword evidence="2" id="KW-1185">Reference proteome</keyword>
<evidence type="ECO:0000313" key="1">
    <source>
        <dbReference type="EMBL" id="NBG94631.1"/>
    </source>
</evidence>
<dbReference type="Gene3D" id="3.40.50.150">
    <property type="entry name" value="Vaccinia Virus protein VP39"/>
    <property type="match status" value="1"/>
</dbReference>
<dbReference type="RefSeq" id="WP_160586697.1">
    <property type="nucleotide sequence ID" value="NZ_BMHN01000001.1"/>
</dbReference>
<dbReference type="GeneID" id="300653619"/>
<organism evidence="1 2">
    <name type="scientific">Pyruvatibacter mobilis</name>
    <dbReference type="NCBI Taxonomy" id="1712261"/>
    <lineage>
        <taxon>Bacteria</taxon>
        <taxon>Pseudomonadati</taxon>
        <taxon>Pseudomonadota</taxon>
        <taxon>Alphaproteobacteria</taxon>
        <taxon>Hyphomicrobiales</taxon>
        <taxon>Parvibaculaceae</taxon>
        <taxon>Pyruvatibacter</taxon>
    </lineage>
</organism>
<evidence type="ECO:0000313" key="2">
    <source>
        <dbReference type="Proteomes" id="UP000470384"/>
    </source>
</evidence>
<keyword evidence="1" id="KW-0489">Methyltransferase</keyword>
<dbReference type="Pfam" id="PF13489">
    <property type="entry name" value="Methyltransf_23"/>
    <property type="match status" value="1"/>
</dbReference>
<dbReference type="Proteomes" id="UP000470384">
    <property type="component" value="Unassembled WGS sequence"/>
</dbReference>
<dbReference type="AlphaFoldDB" id="A0A845Q960"/>
<dbReference type="GO" id="GO:0008168">
    <property type="term" value="F:methyltransferase activity"/>
    <property type="evidence" value="ECO:0007669"/>
    <property type="project" value="UniProtKB-KW"/>
</dbReference>
<dbReference type="GO" id="GO:0032259">
    <property type="term" value="P:methylation"/>
    <property type="evidence" value="ECO:0007669"/>
    <property type="project" value="UniProtKB-KW"/>
</dbReference>
<name>A0A845Q960_9HYPH</name>
<protein>
    <submittedName>
        <fullName evidence="1">Methyltransferase domain-containing protein</fullName>
    </submittedName>
</protein>
<accession>A0A845Q960</accession>
<dbReference type="CDD" id="cd02440">
    <property type="entry name" value="AdoMet_MTases"/>
    <property type="match status" value="1"/>
</dbReference>
<dbReference type="EMBL" id="WXYQ01000001">
    <property type="protein sequence ID" value="NBG94631.1"/>
    <property type="molecule type" value="Genomic_DNA"/>
</dbReference>
<keyword evidence="1" id="KW-0808">Transferase</keyword>
<dbReference type="InterPro" id="IPR029063">
    <property type="entry name" value="SAM-dependent_MTases_sf"/>
</dbReference>
<proteinExistence type="predicted"/>
<sequence>MSTADINYDDNFYADLVNTAGPSASVIAPMVFDMVRPDKVIDIGCGDGSWLAAFKACGAGTICGLDGEWLDLAVLRIPQDHFRRTDLFAPIDTGDGYDLAISLEVAEHLPESRAESFVRELTKAAPVVLFSAAIPLQEGPNHINEQWPSYWARHFAANGYVPVDAIRTRVWNNQDVTWWYKQNLVLYVDEARLGDYPALKAARDLMGHEVMDMVHPDKYRALAKKAHPNFSRWIKSLPLVFKSRPKI</sequence>
<comment type="caution">
    <text evidence="1">The sequence shown here is derived from an EMBL/GenBank/DDBJ whole genome shotgun (WGS) entry which is preliminary data.</text>
</comment>
<reference evidence="1 2" key="1">
    <citation type="journal article" date="2016" name="Int. J. Syst. Evol. Microbiol.">
        <title>Pyruvatibacter mobilis gen. nov., sp. nov., a marine bacterium from the culture broth of Picochlorum sp. 122.</title>
        <authorList>
            <person name="Wang G."/>
            <person name="Tang M."/>
            <person name="Wu H."/>
            <person name="Dai S."/>
            <person name="Li T."/>
            <person name="Chen C."/>
            <person name="He H."/>
            <person name="Fan J."/>
            <person name="Xiang W."/>
            <person name="Li X."/>
        </authorList>
    </citation>
    <scope>NUCLEOTIDE SEQUENCE [LARGE SCALE GENOMIC DNA]</scope>
    <source>
        <strain evidence="1 2">GYP-11</strain>
    </source>
</reference>